<dbReference type="InterPro" id="IPR001841">
    <property type="entry name" value="Znf_RING"/>
</dbReference>
<evidence type="ECO:0000256" key="4">
    <source>
        <dbReference type="ARBA" id="ARBA00023254"/>
    </source>
</evidence>
<dbReference type="GO" id="GO:0007129">
    <property type="term" value="P:homologous chromosome pairing at meiosis"/>
    <property type="evidence" value="ECO:0007669"/>
    <property type="project" value="TreeGrafter"/>
</dbReference>
<evidence type="ECO:0000256" key="6">
    <source>
        <dbReference type="SAM" id="Coils"/>
    </source>
</evidence>
<dbReference type="GO" id="GO:0008270">
    <property type="term" value="F:zinc ion binding"/>
    <property type="evidence" value="ECO:0007669"/>
    <property type="project" value="UniProtKB-KW"/>
</dbReference>
<keyword evidence="1" id="KW-0479">Metal-binding</keyword>
<accession>A0A914Z5S4</accession>
<feature type="domain" description="RING-type" evidence="8">
    <location>
        <begin position="8"/>
        <end position="48"/>
    </location>
</feature>
<keyword evidence="4" id="KW-0469">Meiosis</keyword>
<keyword evidence="6" id="KW-0175">Coiled coil</keyword>
<evidence type="ECO:0000313" key="10">
    <source>
        <dbReference type="WBParaSite" id="PSU_v2.g7298.t1"/>
    </source>
</evidence>
<keyword evidence="2 5" id="KW-0863">Zinc-finger</keyword>
<feature type="compositionally biased region" description="Low complexity" evidence="7">
    <location>
        <begin position="344"/>
        <end position="357"/>
    </location>
</feature>
<name>A0A914Z5S4_9BILA</name>
<sequence length="401" mass="44871">MACMWIHCNICMRLPTPTSRFYISNCSHVVCDRCVEKKLIVPICTICKRGAKIEEINKDLKEDLKKYFINIHDFAVKTLNEIKTIIDFQTKNCRRLMRHKMQKIQELQSITARGAEMNATIAKLEQQVEELKVRNDILRSENQNLNTSCLNQQTMLNNILSGSVSSTLNLTPSFLHGSVNNLGTQDLFNLVNASYLNASLAPKRGEPLGPLQESILTPNQLALDQSSLNFGQSSSLASLLERIAAQNAKKPAIAGLPLSVPQTQHFSTLRPEQRISATPSSSDILSQKKSESARPFQLLPDTASTTSRRQIDKLNHSSRSLDTSRTRSDNSAVTSHARTRYRSRSANSSSSIRSSSKSTLYKAPLVTLKPFKTPQLPSQGSRLRSRTVCQHWPMSQCRCNK</sequence>
<dbReference type="PROSITE" id="PS00518">
    <property type="entry name" value="ZF_RING_1"/>
    <property type="match status" value="1"/>
</dbReference>
<protein>
    <submittedName>
        <fullName evidence="10">RING-type domain-containing protein</fullName>
    </submittedName>
</protein>
<evidence type="ECO:0000313" key="9">
    <source>
        <dbReference type="Proteomes" id="UP000887577"/>
    </source>
</evidence>
<dbReference type="InterPro" id="IPR017907">
    <property type="entry name" value="Znf_RING_CS"/>
</dbReference>
<dbReference type="WBParaSite" id="PSU_v2.g7298.t1">
    <property type="protein sequence ID" value="PSU_v2.g7298.t1"/>
    <property type="gene ID" value="PSU_v2.g7298"/>
</dbReference>
<dbReference type="Pfam" id="PF14634">
    <property type="entry name" value="zf-RING_5"/>
    <property type="match status" value="1"/>
</dbReference>
<dbReference type="AlphaFoldDB" id="A0A914Z5S4"/>
<dbReference type="PANTHER" id="PTHR22663">
    <property type="entry name" value="RING FINGER PROTEIN NARYA-RELATED"/>
    <property type="match status" value="1"/>
</dbReference>
<evidence type="ECO:0000259" key="8">
    <source>
        <dbReference type="PROSITE" id="PS50089"/>
    </source>
</evidence>
<dbReference type="GO" id="GO:0000795">
    <property type="term" value="C:synaptonemal complex"/>
    <property type="evidence" value="ECO:0007669"/>
    <property type="project" value="InterPro"/>
</dbReference>
<dbReference type="Proteomes" id="UP000887577">
    <property type="component" value="Unplaced"/>
</dbReference>
<evidence type="ECO:0000256" key="2">
    <source>
        <dbReference type="ARBA" id="ARBA00022771"/>
    </source>
</evidence>
<evidence type="ECO:0000256" key="7">
    <source>
        <dbReference type="SAM" id="MobiDB-lite"/>
    </source>
</evidence>
<dbReference type="GO" id="GO:0016925">
    <property type="term" value="P:protein sumoylation"/>
    <property type="evidence" value="ECO:0007669"/>
    <property type="project" value="TreeGrafter"/>
</dbReference>
<dbReference type="PANTHER" id="PTHR22663:SF17">
    <property type="entry name" value="RING FINGER PROTEIN NARYA-RELATED"/>
    <property type="match status" value="1"/>
</dbReference>
<proteinExistence type="predicted"/>
<feature type="coiled-coil region" evidence="6">
    <location>
        <begin position="107"/>
        <end position="148"/>
    </location>
</feature>
<reference evidence="10" key="1">
    <citation type="submission" date="2022-11" db="UniProtKB">
        <authorList>
            <consortium name="WormBaseParasite"/>
        </authorList>
    </citation>
    <scope>IDENTIFICATION</scope>
</reference>
<dbReference type="GO" id="GO:0007131">
    <property type="term" value="P:reciprocal meiotic recombination"/>
    <property type="evidence" value="ECO:0007669"/>
    <property type="project" value="InterPro"/>
</dbReference>
<dbReference type="InterPro" id="IPR042123">
    <property type="entry name" value="Zip3/RNF212-like"/>
</dbReference>
<keyword evidence="9" id="KW-1185">Reference proteome</keyword>
<evidence type="ECO:0000256" key="1">
    <source>
        <dbReference type="ARBA" id="ARBA00022723"/>
    </source>
</evidence>
<dbReference type="GO" id="GO:0019789">
    <property type="term" value="F:SUMO transferase activity"/>
    <property type="evidence" value="ECO:0007669"/>
    <property type="project" value="InterPro"/>
</dbReference>
<feature type="region of interest" description="Disordered" evidence="7">
    <location>
        <begin position="266"/>
        <end position="357"/>
    </location>
</feature>
<evidence type="ECO:0000256" key="5">
    <source>
        <dbReference type="PROSITE-ProRule" id="PRU00175"/>
    </source>
</evidence>
<keyword evidence="3" id="KW-0862">Zinc</keyword>
<evidence type="ECO:0000256" key="3">
    <source>
        <dbReference type="ARBA" id="ARBA00022833"/>
    </source>
</evidence>
<dbReference type="PROSITE" id="PS50089">
    <property type="entry name" value="ZF_RING_2"/>
    <property type="match status" value="1"/>
</dbReference>
<feature type="compositionally biased region" description="Polar residues" evidence="7">
    <location>
        <begin position="275"/>
        <end position="285"/>
    </location>
</feature>
<organism evidence="9 10">
    <name type="scientific">Panagrolaimus superbus</name>
    <dbReference type="NCBI Taxonomy" id="310955"/>
    <lineage>
        <taxon>Eukaryota</taxon>
        <taxon>Metazoa</taxon>
        <taxon>Ecdysozoa</taxon>
        <taxon>Nematoda</taxon>
        <taxon>Chromadorea</taxon>
        <taxon>Rhabditida</taxon>
        <taxon>Tylenchina</taxon>
        <taxon>Panagrolaimomorpha</taxon>
        <taxon>Panagrolaimoidea</taxon>
        <taxon>Panagrolaimidae</taxon>
        <taxon>Panagrolaimus</taxon>
    </lineage>
</organism>